<dbReference type="GO" id="GO:0032259">
    <property type="term" value="P:methylation"/>
    <property type="evidence" value="ECO:0007669"/>
    <property type="project" value="UniProtKB-KW"/>
</dbReference>
<reference evidence="2" key="1">
    <citation type="submission" date="2020-03" db="EMBL/GenBank/DDBJ databases">
        <title>Five strains of Vibrio campbellii isolated from Mariana Trench.</title>
        <authorList>
            <person name="Liang J."/>
            <person name="Zhang X.-H."/>
        </authorList>
    </citation>
    <scope>NUCLEOTIDE SEQUENCE</scope>
    <source>
        <strain evidence="2">LJC014</strain>
    </source>
</reference>
<dbReference type="PANTHER" id="PTHR43591">
    <property type="entry name" value="METHYLTRANSFERASE"/>
    <property type="match status" value="1"/>
</dbReference>
<dbReference type="InterPro" id="IPR029063">
    <property type="entry name" value="SAM-dependent_MTases_sf"/>
</dbReference>
<evidence type="ECO:0000313" key="2">
    <source>
        <dbReference type="EMBL" id="UTZ27827.1"/>
    </source>
</evidence>
<protein>
    <submittedName>
        <fullName evidence="2">Class I SAM-dependent methyltransferase</fullName>
    </submittedName>
</protein>
<keyword evidence="2" id="KW-0808">Transferase</keyword>
<dbReference type="SUPFAM" id="SSF53335">
    <property type="entry name" value="S-adenosyl-L-methionine-dependent methyltransferases"/>
    <property type="match status" value="1"/>
</dbReference>
<evidence type="ECO:0000313" key="3">
    <source>
        <dbReference type="Proteomes" id="UP001058687"/>
    </source>
</evidence>
<dbReference type="PANTHER" id="PTHR43591:SF110">
    <property type="entry name" value="RHODANESE DOMAIN-CONTAINING PROTEIN"/>
    <property type="match status" value="1"/>
</dbReference>
<name>A0AAE9N3D7_9VIBR</name>
<sequence length="191" mass="21274">MSKWDYVADLVNFNLQISANDLMAAVPFEAKILDFGCGYGRITKQISELGYSEVVGIDSSREMINRGLSEYPELDLRHLSTDALPFSDAEFDSIVLCAVLTCIPEQSTRCHVLSELRRVLKPQGVIYLAEFCSDRSLHFISGAGVPMWHSSKTELEGLLRGFNIESSTLVDCSTMTGHQSEARHIIARKII</sequence>
<evidence type="ECO:0000259" key="1">
    <source>
        <dbReference type="Pfam" id="PF08241"/>
    </source>
</evidence>
<feature type="domain" description="Methyltransferase type 11" evidence="1">
    <location>
        <begin position="33"/>
        <end position="127"/>
    </location>
</feature>
<dbReference type="InterPro" id="IPR013216">
    <property type="entry name" value="Methyltransf_11"/>
</dbReference>
<dbReference type="Gene3D" id="3.40.50.150">
    <property type="entry name" value="Vaccinia Virus protein VP39"/>
    <property type="match status" value="1"/>
</dbReference>
<dbReference type="RefSeq" id="WP_255935568.1">
    <property type="nucleotide sequence ID" value="NZ_CP050467.1"/>
</dbReference>
<accession>A0AAE9N3D7</accession>
<dbReference type="GO" id="GO:0008757">
    <property type="term" value="F:S-adenosylmethionine-dependent methyltransferase activity"/>
    <property type="evidence" value="ECO:0007669"/>
    <property type="project" value="InterPro"/>
</dbReference>
<proteinExistence type="predicted"/>
<dbReference type="CDD" id="cd02440">
    <property type="entry name" value="AdoMet_MTases"/>
    <property type="match status" value="1"/>
</dbReference>
<dbReference type="EMBL" id="CP050467">
    <property type="protein sequence ID" value="UTZ27827.1"/>
    <property type="molecule type" value="Genomic_DNA"/>
</dbReference>
<gene>
    <name evidence="2" type="ORF">HB761_14440</name>
</gene>
<dbReference type="Proteomes" id="UP001058687">
    <property type="component" value="Chromosome 1"/>
</dbReference>
<organism evidence="2 3">
    <name type="scientific">Vibrio campbellii</name>
    <dbReference type="NCBI Taxonomy" id="680"/>
    <lineage>
        <taxon>Bacteria</taxon>
        <taxon>Pseudomonadati</taxon>
        <taxon>Pseudomonadota</taxon>
        <taxon>Gammaproteobacteria</taxon>
        <taxon>Vibrionales</taxon>
        <taxon>Vibrionaceae</taxon>
        <taxon>Vibrio</taxon>
    </lineage>
</organism>
<dbReference type="AlphaFoldDB" id="A0AAE9N3D7"/>
<dbReference type="Pfam" id="PF08241">
    <property type="entry name" value="Methyltransf_11"/>
    <property type="match status" value="1"/>
</dbReference>
<keyword evidence="2" id="KW-0489">Methyltransferase</keyword>